<feature type="compositionally biased region" description="Basic and acidic residues" evidence="1">
    <location>
        <begin position="112"/>
        <end position="123"/>
    </location>
</feature>
<keyword evidence="3" id="KW-1185">Reference proteome</keyword>
<protein>
    <submittedName>
        <fullName evidence="2">Uncharacterized protein</fullName>
    </submittedName>
</protein>
<accession>A0AAV0VKX1</accession>
<evidence type="ECO:0000256" key="1">
    <source>
        <dbReference type="SAM" id="MobiDB-lite"/>
    </source>
</evidence>
<gene>
    <name evidence="2" type="ORF">MEUPH1_LOCUS1406</name>
</gene>
<proteinExistence type="predicted"/>
<evidence type="ECO:0000313" key="2">
    <source>
        <dbReference type="EMBL" id="CAI6344245.1"/>
    </source>
</evidence>
<dbReference type="AlphaFoldDB" id="A0AAV0VKX1"/>
<feature type="region of interest" description="Disordered" evidence="1">
    <location>
        <begin position="1"/>
        <end position="49"/>
    </location>
</feature>
<evidence type="ECO:0000313" key="3">
    <source>
        <dbReference type="Proteomes" id="UP001160148"/>
    </source>
</evidence>
<dbReference type="EMBL" id="CARXXK010000001">
    <property type="protein sequence ID" value="CAI6344245.1"/>
    <property type="molecule type" value="Genomic_DNA"/>
</dbReference>
<feature type="compositionally biased region" description="Polar residues" evidence="1">
    <location>
        <begin position="145"/>
        <end position="154"/>
    </location>
</feature>
<comment type="caution">
    <text evidence="2">The sequence shown here is derived from an EMBL/GenBank/DDBJ whole genome shotgun (WGS) entry which is preliminary data.</text>
</comment>
<feature type="compositionally biased region" description="Low complexity" evidence="1">
    <location>
        <begin position="21"/>
        <end position="40"/>
    </location>
</feature>
<reference evidence="2 3" key="1">
    <citation type="submission" date="2023-01" db="EMBL/GenBank/DDBJ databases">
        <authorList>
            <person name="Whitehead M."/>
        </authorList>
    </citation>
    <scope>NUCLEOTIDE SEQUENCE [LARGE SCALE GENOMIC DNA]</scope>
</reference>
<dbReference type="Proteomes" id="UP001160148">
    <property type="component" value="Unassembled WGS sequence"/>
</dbReference>
<feature type="region of interest" description="Disordered" evidence="1">
    <location>
        <begin position="95"/>
        <end position="154"/>
    </location>
</feature>
<sequence>MQKNSTTTSDKNHMLNKTQANINESMSDNSSNNNSIHSTIPQPPKNNPKIPPIILKGSAWRKVAGKLMIIIPEDSIEAKAFGPDSIKLQCYELRRRPHSKLQKMSSYHPRNRKETSSQTKDPRIVLGREAVNKNANKPGKLSYSFLHSTKNQLR</sequence>
<name>A0AAV0VKX1_9HEMI</name>
<feature type="compositionally biased region" description="Polar residues" evidence="1">
    <location>
        <begin position="1"/>
        <end position="20"/>
    </location>
</feature>
<organism evidence="2 3">
    <name type="scientific">Macrosiphum euphorbiae</name>
    <name type="common">potato aphid</name>
    <dbReference type="NCBI Taxonomy" id="13131"/>
    <lineage>
        <taxon>Eukaryota</taxon>
        <taxon>Metazoa</taxon>
        <taxon>Ecdysozoa</taxon>
        <taxon>Arthropoda</taxon>
        <taxon>Hexapoda</taxon>
        <taxon>Insecta</taxon>
        <taxon>Pterygota</taxon>
        <taxon>Neoptera</taxon>
        <taxon>Paraneoptera</taxon>
        <taxon>Hemiptera</taxon>
        <taxon>Sternorrhyncha</taxon>
        <taxon>Aphidomorpha</taxon>
        <taxon>Aphidoidea</taxon>
        <taxon>Aphididae</taxon>
        <taxon>Macrosiphini</taxon>
        <taxon>Macrosiphum</taxon>
    </lineage>
</organism>